<organism evidence="2 3">
    <name type="scientific">Streptococcus equi subsp. zooepidemicus</name>
    <dbReference type="NCBI Taxonomy" id="40041"/>
    <lineage>
        <taxon>Bacteria</taxon>
        <taxon>Bacillati</taxon>
        <taxon>Bacillota</taxon>
        <taxon>Bacilli</taxon>
        <taxon>Lactobacillales</taxon>
        <taxon>Streptococcaceae</taxon>
        <taxon>Streptococcus</taxon>
    </lineage>
</organism>
<dbReference type="AlphaFoldDB" id="A0A2X3TE84"/>
<reference evidence="2 3" key="1">
    <citation type="submission" date="2018-12" db="EMBL/GenBank/DDBJ databases">
        <authorList>
            <consortium name="Pathogen Informatics"/>
        </authorList>
    </citation>
    <scope>NUCLEOTIDE SEQUENCE [LARGE SCALE GENOMIC DNA]</scope>
    <source>
        <strain evidence="2 3">NCTC6180</strain>
    </source>
</reference>
<accession>A0A2X3TE84</accession>
<dbReference type="InterPro" id="IPR054530">
    <property type="entry name" value="TcaA_4th"/>
</dbReference>
<dbReference type="Pfam" id="PF22820">
    <property type="entry name" value="TcaA_3rd_4th"/>
    <property type="match status" value="1"/>
</dbReference>
<evidence type="ECO:0000313" key="3">
    <source>
        <dbReference type="Proteomes" id="UP000269903"/>
    </source>
</evidence>
<feature type="domain" description="TcaA 4th" evidence="1">
    <location>
        <begin position="197"/>
        <end position="269"/>
    </location>
</feature>
<dbReference type="Proteomes" id="UP000269903">
    <property type="component" value="Chromosome"/>
</dbReference>
<dbReference type="EMBL" id="LR134317">
    <property type="protein sequence ID" value="VEF09104.1"/>
    <property type="molecule type" value="Genomic_DNA"/>
</dbReference>
<name>A0A2X3TE84_STRSZ</name>
<dbReference type="RefSeq" id="WP_043983903.1">
    <property type="nucleotide sequence ID" value="NZ_JAHLGV010000001.1"/>
</dbReference>
<sequence length="544" mass="59918">MTRFFQKKQAKSLAIGFVSLFVVLIGYGAFHYSKASRINAYLQARSSGSGQVLENIKEYLVWADTNEQLTNDQARYTSFKRYSKAELVSKRQQLQTATAADDMYVKSVGRKFLIFPDYRIAVKPVALTIKTNVPNVDILLNHKKIAVSQSEDFSTTIERLPAADYKASINGYYKDRKIKVSKTYDGKNHTLDLRVTFKTFTVTSNVRDGELYVDGERVETLKAGQLQLEEYPVTETAKAYIKKTFPDGELTSSKYSLAPVAEGSQLEINIDHLLTEEQAGQVLVAAFDQLLTYLNQGQDPAGLSTVFEQGANNAFYKGLKDSIKAKFQTDTRKASRLSIPSILLSKLTQIGKQSYLVDFTAVYDFVYDKETDPEKGTSGNVRQDLTGKLTLKKSGDSYLVSQSGPKNITVASEKNQVKPSIFPEGLVGTWIGHRSDMTFTMILAKDGSITTTIGNKNGNGSQTTKSAKITKVEEKGDGLFLYTVAPDADIAALVPGGGLGGVNVKYAFGVKWSGDVATIVVWQTANNAAFDYSKPMLGPDMKKQ</sequence>
<proteinExistence type="predicted"/>
<protein>
    <submittedName>
        <fullName evidence="2">Signal peptide</fullName>
    </submittedName>
</protein>
<dbReference type="STRING" id="1051072.SeseC_00169"/>
<evidence type="ECO:0000313" key="2">
    <source>
        <dbReference type="EMBL" id="VEF09104.1"/>
    </source>
</evidence>
<evidence type="ECO:0000259" key="1">
    <source>
        <dbReference type="Pfam" id="PF22820"/>
    </source>
</evidence>
<gene>
    <name evidence="2" type="ORF">NCTC6180_01744</name>
</gene>